<keyword evidence="3" id="KW-1185">Reference proteome</keyword>
<gene>
    <name evidence="2" type="ORF">K461DRAFT_128723</name>
</gene>
<evidence type="ECO:0000313" key="3">
    <source>
        <dbReference type="Proteomes" id="UP000799439"/>
    </source>
</evidence>
<reference evidence="2" key="1">
    <citation type="journal article" date="2020" name="Stud. Mycol.">
        <title>101 Dothideomycetes genomes: a test case for predicting lifestyles and emergence of pathogens.</title>
        <authorList>
            <person name="Haridas S."/>
            <person name="Albert R."/>
            <person name="Binder M."/>
            <person name="Bloem J."/>
            <person name="Labutti K."/>
            <person name="Salamov A."/>
            <person name="Andreopoulos B."/>
            <person name="Baker S."/>
            <person name="Barry K."/>
            <person name="Bills G."/>
            <person name="Bluhm B."/>
            <person name="Cannon C."/>
            <person name="Castanera R."/>
            <person name="Culley D."/>
            <person name="Daum C."/>
            <person name="Ezra D."/>
            <person name="Gonzalez J."/>
            <person name="Henrissat B."/>
            <person name="Kuo A."/>
            <person name="Liang C."/>
            <person name="Lipzen A."/>
            <person name="Lutzoni F."/>
            <person name="Magnuson J."/>
            <person name="Mondo S."/>
            <person name="Nolan M."/>
            <person name="Ohm R."/>
            <person name="Pangilinan J."/>
            <person name="Park H.-J."/>
            <person name="Ramirez L."/>
            <person name="Alfaro M."/>
            <person name="Sun H."/>
            <person name="Tritt A."/>
            <person name="Yoshinaga Y."/>
            <person name="Zwiers L.-H."/>
            <person name="Turgeon B."/>
            <person name="Goodwin S."/>
            <person name="Spatafora J."/>
            <person name="Crous P."/>
            <person name="Grigoriev I."/>
        </authorList>
    </citation>
    <scope>NUCLEOTIDE SEQUENCE</scope>
    <source>
        <strain evidence="2">CBS 260.36</strain>
    </source>
</reference>
<dbReference type="EMBL" id="ML996084">
    <property type="protein sequence ID" value="KAF2154391.1"/>
    <property type="molecule type" value="Genomic_DNA"/>
</dbReference>
<dbReference type="Proteomes" id="UP000799439">
    <property type="component" value="Unassembled WGS sequence"/>
</dbReference>
<organism evidence="2 3">
    <name type="scientific">Myriangium duriaei CBS 260.36</name>
    <dbReference type="NCBI Taxonomy" id="1168546"/>
    <lineage>
        <taxon>Eukaryota</taxon>
        <taxon>Fungi</taxon>
        <taxon>Dikarya</taxon>
        <taxon>Ascomycota</taxon>
        <taxon>Pezizomycotina</taxon>
        <taxon>Dothideomycetes</taxon>
        <taxon>Dothideomycetidae</taxon>
        <taxon>Myriangiales</taxon>
        <taxon>Myriangiaceae</taxon>
        <taxon>Myriangium</taxon>
    </lineage>
</organism>
<dbReference type="AlphaFoldDB" id="A0A9P4MP60"/>
<keyword evidence="1" id="KW-0732">Signal</keyword>
<feature type="signal peptide" evidence="1">
    <location>
        <begin position="1"/>
        <end position="17"/>
    </location>
</feature>
<accession>A0A9P4MP60</accession>
<proteinExistence type="predicted"/>
<evidence type="ECO:0000313" key="2">
    <source>
        <dbReference type="EMBL" id="KAF2154391.1"/>
    </source>
</evidence>
<feature type="chain" id="PRO_5040415495" evidence="1">
    <location>
        <begin position="18"/>
        <end position="152"/>
    </location>
</feature>
<sequence length="152" mass="17233">MTISFFCIWQHCSLVICDPFANTLLYTPSYGWTMVYGYFGAKEMIVFDGPLTHRGAFALLGCGHSGPSLWSTYLSHAILVAVCRAHKIMRDFWTMLHRTLNFHGQSSFHRLSRQCSQGLLRSLPSMSVNSEVLSRDNPTPCNEYQCLLCART</sequence>
<name>A0A9P4MP60_9PEZI</name>
<evidence type="ECO:0000256" key="1">
    <source>
        <dbReference type="SAM" id="SignalP"/>
    </source>
</evidence>
<protein>
    <submittedName>
        <fullName evidence="2">Uncharacterized protein</fullName>
    </submittedName>
</protein>
<comment type="caution">
    <text evidence="2">The sequence shown here is derived from an EMBL/GenBank/DDBJ whole genome shotgun (WGS) entry which is preliminary data.</text>
</comment>